<proteinExistence type="predicted"/>
<dbReference type="Gene3D" id="1.10.530.10">
    <property type="match status" value="1"/>
</dbReference>
<dbReference type="AlphaFoldDB" id="C6E6S2"/>
<dbReference type="eggNOG" id="COG3179">
    <property type="taxonomic scope" value="Bacteria"/>
</dbReference>
<dbReference type="STRING" id="443144.GM21_3679"/>
<dbReference type="InterPro" id="IPR023346">
    <property type="entry name" value="Lysozyme-like_dom_sf"/>
</dbReference>
<reference evidence="1" key="1">
    <citation type="submission" date="2009-07" db="EMBL/GenBank/DDBJ databases">
        <title>Complete sequence of Geobacter sp. M21.</title>
        <authorList>
            <consortium name="US DOE Joint Genome Institute"/>
            <person name="Lucas S."/>
            <person name="Copeland A."/>
            <person name="Lapidus A."/>
            <person name="Glavina del Rio T."/>
            <person name="Dalin E."/>
            <person name="Tice H."/>
            <person name="Bruce D."/>
            <person name="Goodwin L."/>
            <person name="Pitluck S."/>
            <person name="Saunders E."/>
            <person name="Brettin T."/>
            <person name="Detter J.C."/>
            <person name="Han C."/>
            <person name="Larimer F."/>
            <person name="Land M."/>
            <person name="Hauser L."/>
            <person name="Kyrpides N."/>
            <person name="Ovchinnikova G."/>
            <person name="Lovley D."/>
        </authorList>
    </citation>
    <scope>NUCLEOTIDE SEQUENCE [LARGE SCALE GENOMIC DNA]</scope>
    <source>
        <strain evidence="1">M21</strain>
    </source>
</reference>
<organism evidence="1">
    <name type="scientific">Geobacter sp. (strain M21)</name>
    <dbReference type="NCBI Taxonomy" id="443144"/>
    <lineage>
        <taxon>Bacteria</taxon>
        <taxon>Pseudomonadati</taxon>
        <taxon>Thermodesulfobacteriota</taxon>
        <taxon>Desulfuromonadia</taxon>
        <taxon>Geobacterales</taxon>
        <taxon>Geobacteraceae</taxon>
        <taxon>Geobacter</taxon>
    </lineage>
</organism>
<dbReference type="InterPro" id="IPR052354">
    <property type="entry name" value="Cell_Wall_Dynamics_Protein"/>
</dbReference>
<dbReference type="SUPFAM" id="SSF53955">
    <property type="entry name" value="Lysozyme-like"/>
    <property type="match status" value="1"/>
</dbReference>
<protein>
    <submittedName>
        <fullName evidence="1">Lytic enzyme</fullName>
    </submittedName>
</protein>
<dbReference type="PANTHER" id="PTHR34408">
    <property type="entry name" value="FAMILY PROTEIN, PUTATIVE-RELATED"/>
    <property type="match status" value="1"/>
</dbReference>
<evidence type="ECO:0000313" key="1">
    <source>
        <dbReference type="EMBL" id="ACT19700.1"/>
    </source>
</evidence>
<dbReference type="OrthoDB" id="5318987at2"/>
<gene>
    <name evidence="1" type="ordered locus">GM21_3679</name>
</gene>
<accession>C6E6S2</accession>
<dbReference type="PANTHER" id="PTHR34408:SF1">
    <property type="entry name" value="GLYCOSYL HYDROLASE FAMILY 19 DOMAIN-CONTAINING PROTEIN HI_1415"/>
    <property type="match status" value="1"/>
</dbReference>
<sequence>MVTVHQFQELFPYNKEAAAWVDALNKFMPKYDITGLLRGSGFISQTGHECEGFTDVTENLNYSAGALTATWPKRFPPEVAKQYARQPERIANRAYANRMGNGPEESGDGWRHRGRGCIQLTGGDMYRAFAKAAGRPYETIAAYLETREGAVESACWFWTKVKNLNPVADTGDIVAMTKLVNGGTNGLADRKRLYAHARILLAA</sequence>
<dbReference type="HOGENOM" id="CLU_073833_2_0_7"/>
<dbReference type="CAZy" id="GH19">
    <property type="family name" value="Glycoside Hydrolase Family 19"/>
</dbReference>
<dbReference type="KEGG" id="gem:GM21_3679"/>
<name>C6E6S2_GEOSM</name>
<dbReference type="EMBL" id="CP001661">
    <property type="protein sequence ID" value="ACT19700.1"/>
    <property type="molecule type" value="Genomic_DNA"/>
</dbReference>